<feature type="compositionally biased region" description="Polar residues" evidence="1">
    <location>
        <begin position="155"/>
        <end position="179"/>
    </location>
</feature>
<feature type="compositionally biased region" description="Pro residues" evidence="1">
    <location>
        <begin position="104"/>
        <end position="113"/>
    </location>
</feature>
<feature type="region of interest" description="Disordered" evidence="1">
    <location>
        <begin position="273"/>
        <end position="307"/>
    </location>
</feature>
<evidence type="ECO:0000313" key="3">
    <source>
        <dbReference type="Proteomes" id="UP001222932"/>
    </source>
</evidence>
<feature type="compositionally biased region" description="Low complexity" evidence="1">
    <location>
        <begin position="466"/>
        <end position="487"/>
    </location>
</feature>
<proteinExistence type="predicted"/>
<protein>
    <submittedName>
        <fullName evidence="2">Uncharacterized protein</fullName>
    </submittedName>
</protein>
<evidence type="ECO:0000313" key="2">
    <source>
        <dbReference type="EMBL" id="GMK55649.1"/>
    </source>
</evidence>
<gene>
    <name evidence="2" type="ORF">CspeluHIS016_0207050</name>
</gene>
<feature type="compositionally biased region" description="Basic and acidic residues" evidence="1">
    <location>
        <begin position="120"/>
        <end position="138"/>
    </location>
</feature>
<feature type="region of interest" description="Disordered" evidence="1">
    <location>
        <begin position="209"/>
        <end position="228"/>
    </location>
</feature>
<accession>A0AAD3TRV4</accession>
<feature type="compositionally biased region" description="Polar residues" evidence="1">
    <location>
        <begin position="522"/>
        <end position="532"/>
    </location>
</feature>
<dbReference type="Proteomes" id="UP001222932">
    <property type="component" value="Unassembled WGS sequence"/>
</dbReference>
<dbReference type="AlphaFoldDB" id="A0AAD3TRV4"/>
<reference evidence="2" key="2">
    <citation type="submission" date="2023-06" db="EMBL/GenBank/DDBJ databases">
        <authorList>
            <person name="Kobayashi Y."/>
            <person name="Kayamori A."/>
            <person name="Aoki K."/>
            <person name="Shiwa Y."/>
            <person name="Fujita N."/>
            <person name="Sugita T."/>
            <person name="Iwasaki W."/>
            <person name="Tanaka N."/>
            <person name="Takashima M."/>
        </authorList>
    </citation>
    <scope>NUCLEOTIDE SEQUENCE</scope>
    <source>
        <strain evidence="2">HIS016</strain>
    </source>
</reference>
<sequence length="664" mass="70730">MNPQYPDHGHNLAYGRPIEGDQPMYAPFPTYDTPPLPQSVNMYPGYYPMSEPMDPNHPSDIHLAGPAPTRLRARRAPGDGASLEVAVHPYGMDGRMSPTRYSPGIPPMPPIPPKSSLRGKTAEEEEARKARKREMGRERQRRKRLRDKAKREAMENQQHAAGSSTSTLLGRSAGDRSSFTSVSSYEGPSSVSTTYSNLPPMAIPISSPSHSFGMSSSGSMSDMSSPGHLSPTMGGFASDDSGWEHNTMLSTLTLSGGGDATVRASKPRAQSAALSSIAGSRRDSGAEVHGYPTVHSPTKRRKSEAADQQVGLGVNFGHEGPGNNEAWRPTRDMRRTESAADNIPIDPALTGETHRSPTPPPAIPLGHSLHGGRLAPSSDGTYFASTVVMALSQSQWSGEIQNRLGVDRTDLESMGPSLAATYDRWRYDQNRGRTSLDSSGGRVSPPPASPSRPFATPSSRGVGQDNTSGSPSTSSSNSHHNMSGLSHRPGSNPTISVASAGRPPHTPKHQHHVSSGSSSNSPANPTLQTPASHQGVFPQHDINQTWTAHTARMYDAGWRDQYPPPMPGQMMVDGKPGMIPPPPLHAPSNAPMPALHSPVAVQPGVLQQTPTQGAPRAFAPNMPPPPQQGLPGVPMYYGPGGVPQGVQNPVHRQPGDEMLQLDGQ</sequence>
<feature type="region of interest" description="Disordered" evidence="1">
    <location>
        <begin position="431"/>
        <end position="537"/>
    </location>
</feature>
<dbReference type="EMBL" id="BTCM01000002">
    <property type="protein sequence ID" value="GMK55649.1"/>
    <property type="molecule type" value="Genomic_DNA"/>
</dbReference>
<keyword evidence="3" id="KW-1185">Reference proteome</keyword>
<name>A0AAD3TRV4_9TREE</name>
<evidence type="ECO:0000256" key="1">
    <source>
        <dbReference type="SAM" id="MobiDB-lite"/>
    </source>
</evidence>
<feature type="compositionally biased region" description="Low complexity" evidence="1">
    <location>
        <begin position="180"/>
        <end position="194"/>
    </location>
</feature>
<comment type="caution">
    <text evidence="2">The sequence shown here is derived from an EMBL/GenBank/DDBJ whole genome shotgun (WGS) entry which is preliminary data.</text>
</comment>
<feature type="compositionally biased region" description="Basic residues" evidence="1">
    <location>
        <begin position="139"/>
        <end position="148"/>
    </location>
</feature>
<feature type="region of interest" description="Disordered" evidence="1">
    <location>
        <begin position="90"/>
        <end position="196"/>
    </location>
</feature>
<organism evidence="2 3">
    <name type="scientific">Cutaneotrichosporon spelunceum</name>
    <dbReference type="NCBI Taxonomy" id="1672016"/>
    <lineage>
        <taxon>Eukaryota</taxon>
        <taxon>Fungi</taxon>
        <taxon>Dikarya</taxon>
        <taxon>Basidiomycota</taxon>
        <taxon>Agaricomycotina</taxon>
        <taxon>Tremellomycetes</taxon>
        <taxon>Trichosporonales</taxon>
        <taxon>Trichosporonaceae</taxon>
        <taxon>Cutaneotrichosporon</taxon>
    </lineage>
</organism>
<feature type="region of interest" description="Disordered" evidence="1">
    <location>
        <begin position="344"/>
        <end position="372"/>
    </location>
</feature>
<feature type="compositionally biased region" description="Low complexity" evidence="1">
    <location>
        <begin position="209"/>
        <end position="227"/>
    </location>
</feature>
<reference evidence="2" key="1">
    <citation type="journal article" date="2023" name="BMC Genomics">
        <title>Chromosome-level genome assemblies of Cutaneotrichosporon spp. (Trichosporonales, Basidiomycota) reveal imbalanced evolution between nucleotide sequences and chromosome synteny.</title>
        <authorList>
            <person name="Kobayashi Y."/>
            <person name="Kayamori A."/>
            <person name="Aoki K."/>
            <person name="Shiwa Y."/>
            <person name="Matsutani M."/>
            <person name="Fujita N."/>
            <person name="Sugita T."/>
            <person name="Iwasaki W."/>
            <person name="Tanaka N."/>
            <person name="Takashima M."/>
        </authorList>
    </citation>
    <scope>NUCLEOTIDE SEQUENCE</scope>
    <source>
        <strain evidence="2">HIS016</strain>
    </source>
</reference>
<feature type="region of interest" description="Disordered" evidence="1">
    <location>
        <begin position="608"/>
        <end position="664"/>
    </location>
</feature>